<feature type="DNA-binding region" description="H-T-H motif" evidence="4">
    <location>
        <begin position="32"/>
        <end position="51"/>
    </location>
</feature>
<evidence type="ECO:0000256" key="1">
    <source>
        <dbReference type="ARBA" id="ARBA00023015"/>
    </source>
</evidence>
<dbReference type="Pfam" id="PF13305">
    <property type="entry name" value="TetR_C_33"/>
    <property type="match status" value="1"/>
</dbReference>
<dbReference type="PANTHER" id="PTHR30055">
    <property type="entry name" value="HTH-TYPE TRANSCRIPTIONAL REGULATOR RUTR"/>
    <property type="match status" value="1"/>
</dbReference>
<proteinExistence type="predicted"/>
<feature type="domain" description="HTH tetR-type" evidence="6">
    <location>
        <begin position="9"/>
        <end position="69"/>
    </location>
</feature>
<dbReference type="InterPro" id="IPR001647">
    <property type="entry name" value="HTH_TetR"/>
</dbReference>
<evidence type="ECO:0000313" key="7">
    <source>
        <dbReference type="EMBL" id="MEU9350883.1"/>
    </source>
</evidence>
<dbReference type="EMBL" id="JBEZLS010000004">
    <property type="protein sequence ID" value="MEU9350883.1"/>
    <property type="molecule type" value="Genomic_DNA"/>
</dbReference>
<keyword evidence="1" id="KW-0805">Transcription regulation</keyword>
<name>A0ABV3E161_9ACTN</name>
<dbReference type="InterPro" id="IPR025996">
    <property type="entry name" value="MT1864/Rv1816-like_C"/>
</dbReference>
<evidence type="ECO:0000259" key="6">
    <source>
        <dbReference type="PROSITE" id="PS50977"/>
    </source>
</evidence>
<dbReference type="PANTHER" id="PTHR30055:SF151">
    <property type="entry name" value="TRANSCRIPTIONAL REGULATORY PROTEIN"/>
    <property type="match status" value="1"/>
</dbReference>
<accession>A0ABV3E161</accession>
<dbReference type="InterPro" id="IPR009057">
    <property type="entry name" value="Homeodomain-like_sf"/>
</dbReference>
<gene>
    <name evidence="7" type="ORF">AB0D65_07635</name>
</gene>
<evidence type="ECO:0000256" key="5">
    <source>
        <dbReference type="SAM" id="MobiDB-lite"/>
    </source>
</evidence>
<protein>
    <submittedName>
        <fullName evidence="7">TetR-like C-terminal domain-containing protein</fullName>
    </submittedName>
</protein>
<dbReference type="RefSeq" id="WP_359977557.1">
    <property type="nucleotide sequence ID" value="NZ_JBEZLS010000004.1"/>
</dbReference>
<dbReference type="SUPFAM" id="SSF48498">
    <property type="entry name" value="Tetracyclin repressor-like, C-terminal domain"/>
    <property type="match status" value="1"/>
</dbReference>
<keyword evidence="2 4" id="KW-0238">DNA-binding</keyword>
<reference evidence="7 8" key="1">
    <citation type="submission" date="2024-06" db="EMBL/GenBank/DDBJ databases">
        <title>The Natural Products Discovery Center: Release of the First 8490 Sequenced Strains for Exploring Actinobacteria Biosynthetic Diversity.</title>
        <authorList>
            <person name="Kalkreuter E."/>
            <person name="Kautsar S.A."/>
            <person name="Yang D."/>
            <person name="Bader C.D."/>
            <person name="Teijaro C.N."/>
            <person name="Fluegel L."/>
            <person name="Davis C.M."/>
            <person name="Simpson J.R."/>
            <person name="Lauterbach L."/>
            <person name="Steele A.D."/>
            <person name="Gui C."/>
            <person name="Meng S."/>
            <person name="Li G."/>
            <person name="Viehrig K."/>
            <person name="Ye F."/>
            <person name="Su P."/>
            <person name="Kiefer A.F."/>
            <person name="Nichols A."/>
            <person name="Cepeda A.J."/>
            <person name="Yan W."/>
            <person name="Fan B."/>
            <person name="Jiang Y."/>
            <person name="Adhikari A."/>
            <person name="Zheng C.-J."/>
            <person name="Schuster L."/>
            <person name="Cowan T.M."/>
            <person name="Smanski M.J."/>
            <person name="Chevrette M.G."/>
            <person name="De Carvalho L.P.S."/>
            <person name="Shen B."/>
        </authorList>
    </citation>
    <scope>NUCLEOTIDE SEQUENCE [LARGE SCALE GENOMIC DNA]</scope>
    <source>
        <strain evidence="7 8">NPDC048274</strain>
    </source>
</reference>
<organism evidence="7 8">
    <name type="scientific">Streptomyces griseoloalbus</name>
    <dbReference type="NCBI Taxonomy" id="67303"/>
    <lineage>
        <taxon>Bacteria</taxon>
        <taxon>Bacillati</taxon>
        <taxon>Actinomycetota</taxon>
        <taxon>Actinomycetes</taxon>
        <taxon>Kitasatosporales</taxon>
        <taxon>Streptomycetaceae</taxon>
        <taxon>Streptomyces</taxon>
    </lineage>
</organism>
<dbReference type="Gene3D" id="1.10.357.10">
    <property type="entry name" value="Tetracycline Repressor, domain 2"/>
    <property type="match status" value="1"/>
</dbReference>
<evidence type="ECO:0000256" key="4">
    <source>
        <dbReference type="PROSITE-ProRule" id="PRU00335"/>
    </source>
</evidence>
<comment type="caution">
    <text evidence="7">The sequence shown here is derived from an EMBL/GenBank/DDBJ whole genome shotgun (WGS) entry which is preliminary data.</text>
</comment>
<feature type="region of interest" description="Disordered" evidence="5">
    <location>
        <begin position="214"/>
        <end position="233"/>
    </location>
</feature>
<dbReference type="Proteomes" id="UP001551582">
    <property type="component" value="Unassembled WGS sequence"/>
</dbReference>
<dbReference type="PROSITE" id="PS50977">
    <property type="entry name" value="HTH_TETR_2"/>
    <property type="match status" value="1"/>
</dbReference>
<sequence length="233" mass="24849">MGRPRMNDETVKERLMECATEMLATRPREAVALRALATAAGTSTTAVYSLFGGKDGLIGEVRNRAVAGLFQEVSAVPTSEDPLADLYALAAAYRRWGREHGHLYTVLFGGVQSFDPSGAVGTSDPIRPLLTAIDRAVTGSVLAGEPTFIALSLWVTLHGLVTLELAGAFDAATAEATFRRRRLPFRQLTNARVGCLESALGPVGLHVVPCPHRRALPPRTSGANDGQRDSADQ</sequence>
<keyword evidence="3" id="KW-0804">Transcription</keyword>
<dbReference type="InterPro" id="IPR036271">
    <property type="entry name" value="Tet_transcr_reg_TetR-rel_C_sf"/>
</dbReference>
<evidence type="ECO:0000313" key="8">
    <source>
        <dbReference type="Proteomes" id="UP001551582"/>
    </source>
</evidence>
<dbReference type="SUPFAM" id="SSF46689">
    <property type="entry name" value="Homeodomain-like"/>
    <property type="match status" value="1"/>
</dbReference>
<evidence type="ECO:0000256" key="2">
    <source>
        <dbReference type="ARBA" id="ARBA00023125"/>
    </source>
</evidence>
<dbReference type="Pfam" id="PF00440">
    <property type="entry name" value="TetR_N"/>
    <property type="match status" value="1"/>
</dbReference>
<evidence type="ECO:0000256" key="3">
    <source>
        <dbReference type="ARBA" id="ARBA00023163"/>
    </source>
</evidence>
<keyword evidence="8" id="KW-1185">Reference proteome</keyword>
<dbReference type="InterPro" id="IPR050109">
    <property type="entry name" value="HTH-type_TetR-like_transc_reg"/>
</dbReference>